<proteinExistence type="predicted"/>
<evidence type="ECO:0000313" key="2">
    <source>
        <dbReference type="Proteomes" id="UP000194137"/>
    </source>
</evidence>
<evidence type="ECO:0000313" key="1">
    <source>
        <dbReference type="EMBL" id="ARP99970.1"/>
    </source>
</evidence>
<dbReference type="Proteomes" id="UP000194137">
    <property type="component" value="Chromosome"/>
</dbReference>
<dbReference type="STRING" id="1235591.CAK95_13410"/>
<gene>
    <name evidence="1" type="ORF">CAK95_13410</name>
</gene>
<organism evidence="1 2">
    <name type="scientific">Pseudorhodoplanes sinuspersici</name>
    <dbReference type="NCBI Taxonomy" id="1235591"/>
    <lineage>
        <taxon>Bacteria</taxon>
        <taxon>Pseudomonadati</taxon>
        <taxon>Pseudomonadota</taxon>
        <taxon>Alphaproteobacteria</taxon>
        <taxon>Hyphomicrobiales</taxon>
        <taxon>Pseudorhodoplanes</taxon>
    </lineage>
</organism>
<reference evidence="1 2" key="1">
    <citation type="submission" date="2017-05" db="EMBL/GenBank/DDBJ databases">
        <title>Full genome sequence of Pseudorhodoplanes sinuspersici.</title>
        <authorList>
            <person name="Dastgheib S.M.M."/>
            <person name="Shavandi M."/>
            <person name="Tirandaz H."/>
        </authorList>
    </citation>
    <scope>NUCLEOTIDE SEQUENCE [LARGE SCALE GENOMIC DNA]</scope>
    <source>
        <strain evidence="1 2">RIPI110</strain>
    </source>
</reference>
<dbReference type="InterPro" id="IPR046083">
    <property type="entry name" value="DUF6101"/>
</dbReference>
<dbReference type="KEGG" id="psin:CAK95_13410"/>
<dbReference type="Pfam" id="PF19596">
    <property type="entry name" value="DUF6101"/>
    <property type="match status" value="1"/>
</dbReference>
<dbReference type="AlphaFoldDB" id="A0A1W6ZS90"/>
<dbReference type="OrthoDB" id="8449893at2"/>
<sequence length="192" mass="21539">MRRQMETGGAMPAGSGRTMRLDPFALPIRFPANDAGADGQMRQIELDRDRVVLRRAVRGMRMKIHLSVDAFTGITLVTPAADGDTASIILDHCDPLLSIPLLDGVAVDEATVVWKAWGRVLGLALRQRGQDGQVCEVHPGRRTLQMEAVVSRRRRRSSIRKRRPSIFLRRKPGRHIALSVVHRDEREIIARN</sequence>
<dbReference type="EMBL" id="CP021112">
    <property type="protein sequence ID" value="ARP99970.1"/>
    <property type="molecule type" value="Genomic_DNA"/>
</dbReference>
<keyword evidence="2" id="KW-1185">Reference proteome</keyword>
<protein>
    <submittedName>
        <fullName evidence="1">Uncharacterized protein</fullName>
    </submittedName>
</protein>
<name>A0A1W6ZS90_9HYPH</name>
<accession>A0A1W6ZS90</accession>